<dbReference type="InterPro" id="IPR001119">
    <property type="entry name" value="SLH_dom"/>
</dbReference>
<dbReference type="Pfam" id="PF00395">
    <property type="entry name" value="SLH"/>
    <property type="match status" value="2"/>
</dbReference>
<sequence>MKRGKARIALTVALAASLASGGYAPAFLLEARAEVPTAGRFADVPETHWAAKHIAKLALQGVVEGTGVGVYSPNDSVNRADVLIMLVRMLGLKDEALQSGTEAVLPFGVQDYARNYVAVAASRRWIDVGYEHEVSVREAGKVWGEQPASREWVARTVLRAFGKQADAEAKAAAGGAVFRDDADIAPEHLGYVRLAAELGIVTGFEDGRFQPKKEITRAQMAAILSRSEKWSPVRHPDVLEGVAVRWAGGSLQIYTPNGIREIAVADDVPLFGAGADTVRLDRSAFSPGYPVYAIVRDGKALYLERTADRPDVRIFEGRVASLDLAALTVDLDIDGKIQHFELDGRVTATDAEGRGVDLGSVAPGSIVELQQLNIPGAKPFRLVVKRLSERRTVQAAFVSIDSGRSRITVRTASGTTETFEVAENVPIFLKDQPVSADQLLPGDPLQLETVDGIVRRIDVVLQTAEEWSIGTFVGLVRDGVEQLITVRGANGEYATRPAAEGAAVFWNETSLSLSELIAGDELRLEIGGGKIVAVRVLKRNIRTYYGASVVVYDEPTKTLTLTLPDGKPAAFRLDDSVELVADGSAVPLSMFSAVFPRGKRVDVTVASGDRILRVRLGSVYSGVLYRLDAQSKQLTVQVAGGDFVTLRIADVPVVLVPLKNPAGIADLRLGDRVEVRLNAAQDRVEWITVRRDVPMRISAVDAAGGKLTATDWTTGVSATYVISSSVTVERKGVGAVRLNAVSTGETAWFRFFGPQLEKVVLTEAVRGQVRAVDVATGKLTVVDADSAERTLTAAGTVEVYRGGAAIGLGGLSSGDRVEILQDDAGNLVVAVYVREARVFSSYDAATRTVRLKLRSTNDQGVYTLHPRAYVHSGTTRLDPAQLRDGDAVDVYVRHGEILEIEKKP</sequence>
<feature type="domain" description="SLH" evidence="2">
    <location>
        <begin position="175"/>
        <end position="238"/>
    </location>
</feature>
<protein>
    <recommendedName>
        <fullName evidence="2">SLH domain-containing protein</fullName>
    </recommendedName>
</protein>
<feature type="domain" description="SLH" evidence="2">
    <location>
        <begin position="37"/>
        <end position="100"/>
    </location>
</feature>
<evidence type="ECO:0000259" key="2">
    <source>
        <dbReference type="PROSITE" id="PS51272"/>
    </source>
</evidence>
<gene>
    <name evidence="3" type="ORF">BLM47_00575</name>
</gene>
<dbReference type="InterPro" id="IPR051465">
    <property type="entry name" value="Cell_Envelope_Struct_Comp"/>
</dbReference>
<reference evidence="3 4" key="1">
    <citation type="submission" date="2016-12" db="EMBL/GenBank/DDBJ databases">
        <title>Candidatus Reconcilibacillus cellulovorans genome.</title>
        <authorList>
            <person name="Kolinko S."/>
            <person name="Wu Y.-W."/>
            <person name="Tachea F."/>
            <person name="Denzel E."/>
            <person name="Hiras J."/>
            <person name="Baecker N."/>
            <person name="Chan L.J."/>
            <person name="Eichorst S.A."/>
            <person name="Frey D."/>
            <person name="Adams P.D."/>
            <person name="Pray T."/>
            <person name="Tanjore D."/>
            <person name="Petzold C.J."/>
            <person name="Gladden J.M."/>
            <person name="Simmons B.A."/>
            <person name="Singer S.W."/>
        </authorList>
    </citation>
    <scope>NUCLEOTIDE SEQUENCE [LARGE SCALE GENOMIC DNA]</scope>
    <source>
        <strain evidence="3">JTherm</strain>
    </source>
</reference>
<dbReference type="Proteomes" id="UP000243688">
    <property type="component" value="Unassembled WGS sequence"/>
</dbReference>
<dbReference type="EMBL" id="MOXJ01000001">
    <property type="protein sequence ID" value="PDO11653.1"/>
    <property type="molecule type" value="Genomic_DNA"/>
</dbReference>
<dbReference type="PROSITE" id="PS51272">
    <property type="entry name" value="SLH"/>
    <property type="match status" value="2"/>
</dbReference>
<dbReference type="PANTHER" id="PTHR43308:SF5">
    <property type="entry name" value="S-LAYER PROTEIN _ PEPTIDOGLYCAN ENDO-BETA-N-ACETYLGLUCOSAMINIDASE"/>
    <property type="match status" value="1"/>
</dbReference>
<evidence type="ECO:0000313" key="4">
    <source>
        <dbReference type="Proteomes" id="UP000243688"/>
    </source>
</evidence>
<name>A0A2A6E3U7_9BACL</name>
<evidence type="ECO:0000256" key="1">
    <source>
        <dbReference type="SAM" id="SignalP"/>
    </source>
</evidence>
<feature type="signal peptide" evidence="1">
    <location>
        <begin position="1"/>
        <end position="24"/>
    </location>
</feature>
<dbReference type="AlphaFoldDB" id="A0A2A6E3U7"/>
<proteinExistence type="predicted"/>
<dbReference type="PANTHER" id="PTHR43308">
    <property type="entry name" value="OUTER MEMBRANE PROTEIN ALPHA-RELATED"/>
    <property type="match status" value="1"/>
</dbReference>
<feature type="chain" id="PRO_5012540399" description="SLH domain-containing protein" evidence="1">
    <location>
        <begin position="25"/>
        <end position="904"/>
    </location>
</feature>
<accession>A0A2A6E3U7</accession>
<organism evidence="3 4">
    <name type="scientific">Candidatus Reconcilbacillus cellulovorans</name>
    <dbReference type="NCBI Taxonomy" id="1906605"/>
    <lineage>
        <taxon>Bacteria</taxon>
        <taxon>Bacillati</taxon>
        <taxon>Bacillota</taxon>
        <taxon>Bacilli</taxon>
        <taxon>Bacillales</taxon>
        <taxon>Paenibacillaceae</taxon>
        <taxon>Candidatus Reconcilbacillus</taxon>
    </lineage>
</organism>
<comment type="caution">
    <text evidence="3">The sequence shown here is derived from an EMBL/GenBank/DDBJ whole genome shotgun (WGS) entry which is preliminary data.</text>
</comment>
<keyword evidence="1" id="KW-0732">Signal</keyword>
<evidence type="ECO:0000313" key="3">
    <source>
        <dbReference type="EMBL" id="PDO11653.1"/>
    </source>
</evidence>